<dbReference type="Pfam" id="PF13524">
    <property type="entry name" value="Glyco_trans_1_2"/>
    <property type="match status" value="1"/>
</dbReference>
<dbReference type="Proteomes" id="UP000248703">
    <property type="component" value="Unassembled WGS sequence"/>
</dbReference>
<accession>A0A327R8Z9</accession>
<dbReference type="OrthoDB" id="6638088at2"/>
<evidence type="ECO:0000259" key="1">
    <source>
        <dbReference type="Pfam" id="PF13524"/>
    </source>
</evidence>
<dbReference type="Gene3D" id="3.40.50.2000">
    <property type="entry name" value="Glycogen Phosphorylase B"/>
    <property type="match status" value="1"/>
</dbReference>
<dbReference type="GO" id="GO:0016740">
    <property type="term" value="F:transferase activity"/>
    <property type="evidence" value="ECO:0007669"/>
    <property type="project" value="UniProtKB-KW"/>
</dbReference>
<dbReference type="EMBL" id="QLLO01000006">
    <property type="protein sequence ID" value="RAJ13406.1"/>
    <property type="molecule type" value="Genomic_DNA"/>
</dbReference>
<evidence type="ECO:0000313" key="3">
    <source>
        <dbReference type="Proteomes" id="UP000248703"/>
    </source>
</evidence>
<reference evidence="2 3" key="1">
    <citation type="submission" date="2018-06" db="EMBL/GenBank/DDBJ databases">
        <title>Genomic Encyclopedia of Archaeal and Bacterial Type Strains, Phase II (KMG-II): from individual species to whole genera.</title>
        <authorList>
            <person name="Goeker M."/>
        </authorList>
    </citation>
    <scope>NUCLEOTIDE SEQUENCE [LARGE SCALE GENOMIC DNA]</scope>
    <source>
        <strain evidence="2 3">DSM 24464</strain>
    </source>
</reference>
<comment type="caution">
    <text evidence="2">The sequence shown here is derived from an EMBL/GenBank/DDBJ whole genome shotgun (WGS) entry which is preliminary data.</text>
</comment>
<dbReference type="InterPro" id="IPR055259">
    <property type="entry name" value="YkvP/CgeB_Glyco_trans-like"/>
</dbReference>
<dbReference type="SUPFAM" id="SSF53756">
    <property type="entry name" value="UDP-Glycosyltransferase/glycogen phosphorylase"/>
    <property type="match status" value="1"/>
</dbReference>
<gene>
    <name evidence="2" type="ORF">LY08_01923</name>
</gene>
<protein>
    <submittedName>
        <fullName evidence="2">Glycosyltransferase involved in cell wall biosynthesis</fullName>
    </submittedName>
</protein>
<keyword evidence="3" id="KW-1185">Reference proteome</keyword>
<organism evidence="2 3">
    <name type="scientific">Olleya aquimaris</name>
    <dbReference type="NCBI Taxonomy" id="639310"/>
    <lineage>
        <taxon>Bacteria</taxon>
        <taxon>Pseudomonadati</taxon>
        <taxon>Bacteroidota</taxon>
        <taxon>Flavobacteriia</taxon>
        <taxon>Flavobacteriales</taxon>
        <taxon>Flavobacteriaceae</taxon>
    </lineage>
</organism>
<sequence>MKILLVGEYSRLHNSLKEGLEALGHQVTLVASGDGFKNFSADIKLVSIIKNSLFLNFINKVFIRVFNIDFIKIENAYRFKKVLPKLHQFDVVQLINEDSLNIYPKHQIKLLKQLKSQNKSLFLLCCGDDYLTTKYFLEQNPRYSILTPFLKDQSLKNKFNYSLKYITKPYKTLHYYIFSTIKGVIATDLDYHIPMQNESRYLGLIPNPINIDSISPIPLKFNDKIIIFHGVNKLSKIKKGNSYFEKALEIINSKYGDKVIIKTTENLPYNTYIKSYNSAHIVLDQIYAFDQGYNALEAMCKGKVVFTGAEKEWLEYYNLEEDTVAINALPDVDYLVKKLEWLINNPKQIEVISNNAIAFIKAQHHYIDIAKKYVDTWNKA</sequence>
<keyword evidence="2" id="KW-0808">Transferase</keyword>
<proteinExistence type="predicted"/>
<name>A0A327R8Z9_9FLAO</name>
<dbReference type="RefSeq" id="WP_111660219.1">
    <property type="nucleotide sequence ID" value="NZ_QLLO01000006.1"/>
</dbReference>
<evidence type="ECO:0000313" key="2">
    <source>
        <dbReference type="EMBL" id="RAJ13406.1"/>
    </source>
</evidence>
<feature type="domain" description="Spore protein YkvP/CgeB glycosyl transferase-like" evidence="1">
    <location>
        <begin position="250"/>
        <end position="374"/>
    </location>
</feature>
<dbReference type="AlphaFoldDB" id="A0A327R8Z9"/>